<accession>A0A9P4UP78</accession>
<sequence length="194" mass="21151">MAASRAVETSDLRSTAREHNRDSAQRHKWALGAIEVHSRPGNPRPMRHNDDISSLDRRSDKAALDKIKHGTRAGHVRKLDMMEGTAAAALSESSDSSSEIDDQTTSPAPDASVMYSFDAAKGPSQGSQILNLALAKAEERFKDKETVRLVKTEYDVLDAEGDTVGIQPGKKSKRKAKPGSTKSQAADDEEYEFV</sequence>
<organism evidence="2 3">
    <name type="scientific">Polychaeton citri CBS 116435</name>
    <dbReference type="NCBI Taxonomy" id="1314669"/>
    <lineage>
        <taxon>Eukaryota</taxon>
        <taxon>Fungi</taxon>
        <taxon>Dikarya</taxon>
        <taxon>Ascomycota</taxon>
        <taxon>Pezizomycotina</taxon>
        <taxon>Dothideomycetes</taxon>
        <taxon>Dothideomycetidae</taxon>
        <taxon>Capnodiales</taxon>
        <taxon>Capnodiaceae</taxon>
        <taxon>Polychaeton</taxon>
    </lineage>
</organism>
<gene>
    <name evidence="2" type="ORF">K431DRAFT_292879</name>
</gene>
<feature type="region of interest" description="Disordered" evidence="1">
    <location>
        <begin position="1"/>
        <end position="124"/>
    </location>
</feature>
<proteinExistence type="predicted"/>
<feature type="compositionally biased region" description="Basic and acidic residues" evidence="1">
    <location>
        <begin position="8"/>
        <end position="25"/>
    </location>
</feature>
<reference evidence="2" key="1">
    <citation type="journal article" date="2020" name="Stud. Mycol.">
        <title>101 Dothideomycetes genomes: a test case for predicting lifestyles and emergence of pathogens.</title>
        <authorList>
            <person name="Haridas S."/>
            <person name="Albert R."/>
            <person name="Binder M."/>
            <person name="Bloem J."/>
            <person name="Labutti K."/>
            <person name="Salamov A."/>
            <person name="Andreopoulos B."/>
            <person name="Baker S."/>
            <person name="Barry K."/>
            <person name="Bills G."/>
            <person name="Bluhm B."/>
            <person name="Cannon C."/>
            <person name="Castanera R."/>
            <person name="Culley D."/>
            <person name="Daum C."/>
            <person name="Ezra D."/>
            <person name="Gonzalez J."/>
            <person name="Henrissat B."/>
            <person name="Kuo A."/>
            <person name="Liang C."/>
            <person name="Lipzen A."/>
            <person name="Lutzoni F."/>
            <person name="Magnuson J."/>
            <person name="Mondo S."/>
            <person name="Nolan M."/>
            <person name="Ohm R."/>
            <person name="Pangilinan J."/>
            <person name="Park H.-J."/>
            <person name="Ramirez L."/>
            <person name="Alfaro M."/>
            <person name="Sun H."/>
            <person name="Tritt A."/>
            <person name="Yoshinaga Y."/>
            <person name="Zwiers L.-H."/>
            <person name="Turgeon B."/>
            <person name="Goodwin S."/>
            <person name="Spatafora J."/>
            <person name="Crous P."/>
            <person name="Grigoriev I."/>
        </authorList>
    </citation>
    <scope>NUCLEOTIDE SEQUENCE</scope>
    <source>
        <strain evidence="2">CBS 116435</strain>
    </source>
</reference>
<comment type="caution">
    <text evidence="2">The sequence shown here is derived from an EMBL/GenBank/DDBJ whole genome shotgun (WGS) entry which is preliminary data.</text>
</comment>
<evidence type="ECO:0000313" key="3">
    <source>
        <dbReference type="Proteomes" id="UP000799441"/>
    </source>
</evidence>
<dbReference type="AlphaFoldDB" id="A0A9P4UP78"/>
<feature type="compositionally biased region" description="Low complexity" evidence="1">
    <location>
        <begin position="85"/>
        <end position="97"/>
    </location>
</feature>
<feature type="compositionally biased region" description="Basic and acidic residues" evidence="1">
    <location>
        <begin position="47"/>
        <end position="68"/>
    </location>
</feature>
<dbReference type="Proteomes" id="UP000799441">
    <property type="component" value="Unassembled WGS sequence"/>
</dbReference>
<keyword evidence="3" id="KW-1185">Reference proteome</keyword>
<evidence type="ECO:0000313" key="2">
    <source>
        <dbReference type="EMBL" id="KAF2723162.1"/>
    </source>
</evidence>
<dbReference type="OrthoDB" id="5153521at2759"/>
<evidence type="ECO:0000256" key="1">
    <source>
        <dbReference type="SAM" id="MobiDB-lite"/>
    </source>
</evidence>
<feature type="region of interest" description="Disordered" evidence="1">
    <location>
        <begin position="162"/>
        <end position="194"/>
    </location>
</feature>
<dbReference type="EMBL" id="MU003778">
    <property type="protein sequence ID" value="KAF2723162.1"/>
    <property type="molecule type" value="Genomic_DNA"/>
</dbReference>
<name>A0A9P4UP78_9PEZI</name>
<protein>
    <submittedName>
        <fullName evidence="2">Uncharacterized protein</fullName>
    </submittedName>
</protein>